<protein>
    <submittedName>
        <fullName evidence="3">G4934 protein</fullName>
    </submittedName>
</protein>
<evidence type="ECO:0000256" key="2">
    <source>
        <dbReference type="SAM" id="SignalP"/>
    </source>
</evidence>
<name>A0ABP1FWI2_9CHLO</name>
<evidence type="ECO:0000313" key="3">
    <source>
        <dbReference type="EMBL" id="CAL5222553.1"/>
    </source>
</evidence>
<keyword evidence="2" id="KW-0732">Signal</keyword>
<feature type="region of interest" description="Disordered" evidence="1">
    <location>
        <begin position="72"/>
        <end position="104"/>
    </location>
</feature>
<gene>
    <name evidence="3" type="primary">g4934</name>
    <name evidence="3" type="ORF">VP750_LOCUS4212</name>
</gene>
<organism evidence="3 4">
    <name type="scientific">Coccomyxa viridis</name>
    <dbReference type="NCBI Taxonomy" id="1274662"/>
    <lineage>
        <taxon>Eukaryota</taxon>
        <taxon>Viridiplantae</taxon>
        <taxon>Chlorophyta</taxon>
        <taxon>core chlorophytes</taxon>
        <taxon>Trebouxiophyceae</taxon>
        <taxon>Trebouxiophyceae incertae sedis</taxon>
        <taxon>Coccomyxaceae</taxon>
        <taxon>Coccomyxa</taxon>
    </lineage>
</organism>
<accession>A0ABP1FWI2</accession>
<reference evidence="3 4" key="1">
    <citation type="submission" date="2024-06" db="EMBL/GenBank/DDBJ databases">
        <authorList>
            <person name="Kraege A."/>
            <person name="Thomma B."/>
        </authorList>
    </citation>
    <scope>NUCLEOTIDE SEQUENCE [LARGE SCALE GENOMIC DNA]</scope>
</reference>
<feature type="chain" id="PRO_5046216741" evidence="2">
    <location>
        <begin position="23"/>
        <end position="114"/>
    </location>
</feature>
<comment type="caution">
    <text evidence="3">The sequence shown here is derived from an EMBL/GenBank/DDBJ whole genome shotgun (WGS) entry which is preliminary data.</text>
</comment>
<evidence type="ECO:0000313" key="4">
    <source>
        <dbReference type="Proteomes" id="UP001497392"/>
    </source>
</evidence>
<keyword evidence="4" id="KW-1185">Reference proteome</keyword>
<feature type="signal peptide" evidence="2">
    <location>
        <begin position="1"/>
        <end position="22"/>
    </location>
</feature>
<evidence type="ECO:0000256" key="1">
    <source>
        <dbReference type="SAM" id="MobiDB-lite"/>
    </source>
</evidence>
<dbReference type="Proteomes" id="UP001497392">
    <property type="component" value="Unassembled WGS sequence"/>
</dbReference>
<dbReference type="EMBL" id="CAXHTA020000007">
    <property type="protein sequence ID" value="CAL5222553.1"/>
    <property type="molecule type" value="Genomic_DNA"/>
</dbReference>
<proteinExistence type="predicted"/>
<sequence>MKWAAVCVVFGLCALFVQRTSSVEDQASGLREDLSVFAVHEGQDGVKTGNWRSARYTGRRSLKGGDHYVIVQQDDTPSPPPPSKVIIKKSSPCPSPPPPSSVTNPALQLHHYCM</sequence>